<dbReference type="GO" id="GO:0016491">
    <property type="term" value="F:oxidoreductase activity"/>
    <property type="evidence" value="ECO:0007669"/>
    <property type="project" value="UniProtKB-KW"/>
</dbReference>
<comment type="caution">
    <text evidence="3">The sequence shown here is derived from an EMBL/GenBank/DDBJ whole genome shotgun (WGS) entry which is preliminary data.</text>
</comment>
<dbReference type="GeneID" id="300129330"/>
<sequence length="304" mass="32515">MKWTEQQIPRQDGRVAVVTGANTGLGFETARRLAERGASVVLAVRDTAKGKVAAARMNGDVSVRELDLTSLDSVRAAAAGLRASHPRIDLLINNAGVMYTPKQTTRDGFEMQFGTNHLGHFALTGLLLDLLLPVPGSRVVTVSSTGHRIRAAIHFDDLQWERSYGRAAAYGQSKLANLMFTYELQRRLTAHGTTVAVAAHPGISNTELVRNTPAVVRRPVTLLAPVITQPATAGALPTLRAATDPSVLGGQYYGPDGLGEVRGYPKLVTSSPESYDLTVQQRLWAVSEDLTGVRFPVGRAAAAA</sequence>
<dbReference type="RefSeq" id="WP_145782447.1">
    <property type="nucleotide sequence ID" value="NZ_VIWZ01000001.1"/>
</dbReference>
<dbReference type="PRINTS" id="PR00080">
    <property type="entry name" value="SDRFAMILY"/>
</dbReference>
<dbReference type="OrthoDB" id="4577644at2"/>
<keyword evidence="4" id="KW-1185">Reference proteome</keyword>
<dbReference type="PANTHER" id="PTHR43157">
    <property type="entry name" value="PHOSPHATIDYLINOSITOL-GLYCAN BIOSYNTHESIS CLASS F PROTEIN-RELATED"/>
    <property type="match status" value="1"/>
</dbReference>
<evidence type="ECO:0000313" key="3">
    <source>
        <dbReference type="EMBL" id="TWG18452.1"/>
    </source>
</evidence>
<dbReference type="EMBL" id="VIWZ01000001">
    <property type="protein sequence ID" value="TWG18452.1"/>
    <property type="molecule type" value="Genomic_DNA"/>
</dbReference>
<dbReference type="FunFam" id="3.40.50.720:FF:000399">
    <property type="entry name" value="Probable oxidoreductase"/>
    <property type="match status" value="1"/>
</dbReference>
<accession>A0A561W3K9</accession>
<evidence type="ECO:0000256" key="1">
    <source>
        <dbReference type="ARBA" id="ARBA00023002"/>
    </source>
</evidence>
<name>A0A561W3K9_9ACTN</name>
<dbReference type="CDD" id="cd05327">
    <property type="entry name" value="retinol-DH_like_SDR_c_like"/>
    <property type="match status" value="1"/>
</dbReference>
<dbReference type="InterPro" id="IPR002347">
    <property type="entry name" value="SDR_fam"/>
</dbReference>
<evidence type="ECO:0000256" key="2">
    <source>
        <dbReference type="RuleBase" id="RU000363"/>
    </source>
</evidence>
<dbReference type="AlphaFoldDB" id="A0A561W3K9"/>
<dbReference type="Pfam" id="PF00106">
    <property type="entry name" value="adh_short"/>
    <property type="match status" value="1"/>
</dbReference>
<gene>
    <name evidence="3" type="ORF">FHU34_113798</name>
</gene>
<organism evidence="3 4">
    <name type="scientific">Micromonospora taraxaci</name>
    <dbReference type="NCBI Taxonomy" id="1316803"/>
    <lineage>
        <taxon>Bacteria</taxon>
        <taxon>Bacillati</taxon>
        <taxon>Actinomycetota</taxon>
        <taxon>Actinomycetes</taxon>
        <taxon>Micromonosporales</taxon>
        <taxon>Micromonosporaceae</taxon>
        <taxon>Micromonospora</taxon>
    </lineage>
</organism>
<reference evidence="3 4" key="1">
    <citation type="submission" date="2019-06" db="EMBL/GenBank/DDBJ databases">
        <title>Sequencing the genomes of 1000 actinobacteria strains.</title>
        <authorList>
            <person name="Klenk H.-P."/>
        </authorList>
    </citation>
    <scope>NUCLEOTIDE SEQUENCE [LARGE SCALE GENOMIC DNA]</scope>
    <source>
        <strain evidence="3 4">DSM 45885</strain>
    </source>
</reference>
<evidence type="ECO:0000313" key="4">
    <source>
        <dbReference type="Proteomes" id="UP000317685"/>
    </source>
</evidence>
<dbReference type="PANTHER" id="PTHR43157:SF31">
    <property type="entry name" value="PHOSPHATIDYLINOSITOL-GLYCAN BIOSYNTHESIS CLASS F PROTEIN"/>
    <property type="match status" value="1"/>
</dbReference>
<dbReference type="Proteomes" id="UP000317685">
    <property type="component" value="Unassembled WGS sequence"/>
</dbReference>
<protein>
    <submittedName>
        <fullName evidence="3">NAD(P)-dependent dehydrogenase (Short-subunit alcohol dehydrogenase family)</fullName>
    </submittedName>
</protein>
<comment type="similarity">
    <text evidence="2">Belongs to the short-chain dehydrogenases/reductases (SDR) family.</text>
</comment>
<dbReference type="NCBIfam" id="NF004846">
    <property type="entry name" value="PRK06197.1"/>
    <property type="match status" value="1"/>
</dbReference>
<dbReference type="NCBIfam" id="NF004513">
    <property type="entry name" value="PRK05854.1"/>
    <property type="match status" value="1"/>
</dbReference>
<dbReference type="InterPro" id="IPR036291">
    <property type="entry name" value="NAD(P)-bd_dom_sf"/>
</dbReference>
<dbReference type="SUPFAM" id="SSF51735">
    <property type="entry name" value="NAD(P)-binding Rossmann-fold domains"/>
    <property type="match status" value="1"/>
</dbReference>
<proteinExistence type="inferred from homology"/>
<dbReference type="PRINTS" id="PR00081">
    <property type="entry name" value="GDHRDH"/>
</dbReference>
<dbReference type="Gene3D" id="3.40.50.720">
    <property type="entry name" value="NAD(P)-binding Rossmann-like Domain"/>
    <property type="match status" value="1"/>
</dbReference>
<keyword evidence="1" id="KW-0560">Oxidoreductase</keyword>